<dbReference type="HOGENOM" id="CLU_029214_1_0_1"/>
<feature type="region of interest" description="Disordered" evidence="2">
    <location>
        <begin position="91"/>
        <end position="115"/>
    </location>
</feature>
<dbReference type="InterPro" id="IPR038608">
    <property type="entry name" value="Csm1/Pcs1_C_sf"/>
</dbReference>
<dbReference type="InterPro" id="IPR020981">
    <property type="entry name" value="Csm1/Pcs1_C"/>
</dbReference>
<dbReference type="CDD" id="cd23787">
    <property type="entry name" value="RWD_CSM1"/>
    <property type="match status" value="1"/>
</dbReference>
<dbReference type="GO" id="GO:0045144">
    <property type="term" value="P:meiotic sister chromatid segregation"/>
    <property type="evidence" value="ECO:0007669"/>
    <property type="project" value="TreeGrafter"/>
</dbReference>
<dbReference type="PANTHER" id="PTHR28006:SF1">
    <property type="entry name" value="MONOPOLIN COMPLEX SUBUNIT CSM1"/>
    <property type="match status" value="1"/>
</dbReference>
<dbReference type="GO" id="GO:0005730">
    <property type="term" value="C:nucleolus"/>
    <property type="evidence" value="ECO:0007669"/>
    <property type="project" value="TreeGrafter"/>
</dbReference>
<dbReference type="PANTHER" id="PTHR28006">
    <property type="entry name" value="MONOPOLIN COMPLEX SUBUNIT CSM1"/>
    <property type="match status" value="1"/>
</dbReference>
<protein>
    <submittedName>
        <fullName evidence="4">Putative chromosome segregation protein</fullName>
    </submittedName>
</protein>
<dbReference type="AlphaFoldDB" id="A0A0B1PAH2"/>
<dbReference type="STRING" id="52586.A0A0B1PAH2"/>
<dbReference type="EMBL" id="JNVN01000957">
    <property type="protein sequence ID" value="KHJ34300.1"/>
    <property type="molecule type" value="Genomic_DNA"/>
</dbReference>
<dbReference type="Gene3D" id="3.90.1150.80">
    <property type="match status" value="1"/>
</dbReference>
<gene>
    <name evidence="4" type="ORF">EV44_g0899</name>
</gene>
<keyword evidence="5" id="KW-1185">Reference proteome</keyword>
<organism evidence="4 5">
    <name type="scientific">Uncinula necator</name>
    <name type="common">Grape powdery mildew</name>
    <dbReference type="NCBI Taxonomy" id="52586"/>
    <lineage>
        <taxon>Eukaryota</taxon>
        <taxon>Fungi</taxon>
        <taxon>Dikarya</taxon>
        <taxon>Ascomycota</taxon>
        <taxon>Pezizomycotina</taxon>
        <taxon>Leotiomycetes</taxon>
        <taxon>Erysiphales</taxon>
        <taxon>Erysiphaceae</taxon>
        <taxon>Erysiphe</taxon>
    </lineage>
</organism>
<dbReference type="GO" id="GO:0072686">
    <property type="term" value="C:mitotic spindle"/>
    <property type="evidence" value="ECO:0007669"/>
    <property type="project" value="TreeGrafter"/>
</dbReference>
<dbReference type="Proteomes" id="UP000030854">
    <property type="component" value="Unassembled WGS sequence"/>
</dbReference>
<proteinExistence type="predicted"/>
<name>A0A0B1PAH2_UNCNE</name>
<comment type="caution">
    <text evidence="4">The sequence shown here is derived from an EMBL/GenBank/DDBJ whole genome shotgun (WGS) entry which is preliminary data.</text>
</comment>
<reference evidence="4 5" key="1">
    <citation type="journal article" date="2014" name="BMC Genomics">
        <title>Adaptive genomic structural variation in the grape powdery mildew pathogen, Erysiphe necator.</title>
        <authorList>
            <person name="Jones L."/>
            <person name="Riaz S."/>
            <person name="Morales-Cruz A."/>
            <person name="Amrine K.C."/>
            <person name="McGuire B."/>
            <person name="Gubler W.D."/>
            <person name="Walker M.A."/>
            <person name="Cantu D."/>
        </authorList>
    </citation>
    <scope>NUCLEOTIDE SEQUENCE [LARGE SCALE GENOMIC DNA]</scope>
    <source>
        <strain evidence="5">c</strain>
    </source>
</reference>
<accession>A0A0B1PAH2</accession>
<evidence type="ECO:0000313" key="5">
    <source>
        <dbReference type="Proteomes" id="UP000030854"/>
    </source>
</evidence>
<dbReference type="GO" id="GO:0051315">
    <property type="term" value="P:attachment of mitotic spindle microtubules to kinetochore"/>
    <property type="evidence" value="ECO:0007669"/>
    <property type="project" value="TreeGrafter"/>
</dbReference>
<evidence type="ECO:0000256" key="1">
    <source>
        <dbReference type="SAM" id="Coils"/>
    </source>
</evidence>
<dbReference type="InterPro" id="IPR040349">
    <property type="entry name" value="Csm1/Pcs1"/>
</dbReference>
<dbReference type="GO" id="GO:0034506">
    <property type="term" value="C:chromosome, centromeric core domain"/>
    <property type="evidence" value="ECO:0007669"/>
    <property type="project" value="TreeGrafter"/>
</dbReference>
<keyword evidence="1" id="KW-0175">Coiled coil</keyword>
<feature type="region of interest" description="Disordered" evidence="2">
    <location>
        <begin position="177"/>
        <end position="200"/>
    </location>
</feature>
<evidence type="ECO:0000313" key="4">
    <source>
        <dbReference type="EMBL" id="KHJ34300.1"/>
    </source>
</evidence>
<feature type="domain" description="Monopolin complex subunit Csm1/Pcs1 C-terminal" evidence="3">
    <location>
        <begin position="357"/>
        <end position="444"/>
    </location>
</feature>
<dbReference type="OMA" id="DYFDCIQ"/>
<feature type="coiled-coil region" evidence="1">
    <location>
        <begin position="229"/>
        <end position="305"/>
    </location>
</feature>
<dbReference type="FunFam" id="3.90.1150.80:FF:000001">
    <property type="entry name" value="Chromosome segregation protein (Pcs1)"/>
    <property type="match status" value="1"/>
</dbReference>
<dbReference type="GO" id="GO:0033551">
    <property type="term" value="C:monopolin complex"/>
    <property type="evidence" value="ECO:0007669"/>
    <property type="project" value="InterPro"/>
</dbReference>
<dbReference type="Pfam" id="PF12539">
    <property type="entry name" value="Csm1"/>
    <property type="match status" value="1"/>
</dbReference>
<dbReference type="GO" id="GO:1990644">
    <property type="term" value="F:microtubule site clamp"/>
    <property type="evidence" value="ECO:0007669"/>
    <property type="project" value="TreeGrafter"/>
</dbReference>
<evidence type="ECO:0000256" key="2">
    <source>
        <dbReference type="SAM" id="MobiDB-lite"/>
    </source>
</evidence>
<evidence type="ECO:0000259" key="3">
    <source>
        <dbReference type="Pfam" id="PF12539"/>
    </source>
</evidence>
<sequence length="463" mass="52000">MTPRKKKLGRITASKKKSITSKASEISESDCIATSGNTELSQVYKRRKRRLEVSNEISEQSCSDQENTHKINRHEVNETVVKDTPPEKITRKTGARSKIAKEVSAASQSDLQDSPKVHKTIVRNQPQRKGRPKKVTSPVRLSDKVILESQVTEIKELEGEDEDVEWDEIVQNEKPKANNYQRARKRRRTNSLSELENEGHTSMKRKIGEIKKRYQSLQLKYDEVVTLGIKEAEKNFDRLKKQNEEIISISNKCLSSLKTDLKNQTTLANEAKSLERKLSAAGTEIKSLEAKLQYLETSLADSKAENKTLSTKLAANRTAAVSVESVNSKIPSSTIKANGGIRMMGSVEAALTAQAAQLKEDMYSDLTGLLMRSVTRGTDKDYFDCIQTGRNGTLHFKLAVGNEASADSYDDIQCSYTPLLDSNRDKMLMELLPDYLVDEITFPRPHATKFYARVVKALTEKPV</sequence>